<keyword evidence="5 7" id="KW-1133">Transmembrane helix</keyword>
<evidence type="ECO:0000256" key="6">
    <source>
        <dbReference type="ARBA" id="ARBA00023136"/>
    </source>
</evidence>
<comment type="similarity">
    <text evidence="2">Belongs to the binding-protein-dependent transport system permease family. AraH/RbsC subfamily.</text>
</comment>
<dbReference type="Pfam" id="PF02653">
    <property type="entry name" value="BPD_transp_2"/>
    <property type="match status" value="1"/>
</dbReference>
<reference evidence="8 9" key="1">
    <citation type="submission" date="2006-02" db="EMBL/GenBank/DDBJ databases">
        <authorList>
            <person name="Pinhassi J."/>
            <person name="Pedros-Alio C."/>
            <person name="Ferriera S."/>
            <person name="Johnson J."/>
            <person name="Kravitz S."/>
            <person name="Halpern A."/>
            <person name="Remington K."/>
            <person name="Beeson K."/>
            <person name="Tran B."/>
            <person name="Rogers Y.-H."/>
            <person name="Friedman R."/>
            <person name="Venter J.C."/>
        </authorList>
    </citation>
    <scope>NUCLEOTIDE SEQUENCE [LARGE SCALE GENOMIC DNA]</scope>
    <source>
        <strain evidence="8 9">MED297</strain>
    </source>
</reference>
<dbReference type="InterPro" id="IPR001851">
    <property type="entry name" value="ABC_transp_permease"/>
</dbReference>
<feature type="transmembrane region" description="Helical" evidence="7">
    <location>
        <begin position="51"/>
        <end position="69"/>
    </location>
</feature>
<dbReference type="RefSeq" id="WP_008045316.1">
    <property type="nucleotide sequence ID" value="NZ_CH724152.1"/>
</dbReference>
<name>A4BFA9_9GAMM</name>
<dbReference type="STRING" id="314283.MED297_07063"/>
<feature type="transmembrane region" description="Helical" evidence="7">
    <location>
        <begin position="273"/>
        <end position="297"/>
    </location>
</feature>
<evidence type="ECO:0000313" key="8">
    <source>
        <dbReference type="EMBL" id="EAR09222.1"/>
    </source>
</evidence>
<dbReference type="GO" id="GO:0022857">
    <property type="term" value="F:transmembrane transporter activity"/>
    <property type="evidence" value="ECO:0007669"/>
    <property type="project" value="InterPro"/>
</dbReference>
<dbReference type="EMBL" id="AAOE01000012">
    <property type="protein sequence ID" value="EAR09222.1"/>
    <property type="molecule type" value="Genomic_DNA"/>
</dbReference>
<comment type="caution">
    <text evidence="8">The sequence shown here is derived from an EMBL/GenBank/DDBJ whole genome shotgun (WGS) entry which is preliminary data.</text>
</comment>
<dbReference type="CDD" id="cd06579">
    <property type="entry name" value="TM_PBP1_transp_AraH_like"/>
    <property type="match status" value="1"/>
</dbReference>
<dbReference type="OrthoDB" id="5422926at2"/>
<evidence type="ECO:0000256" key="1">
    <source>
        <dbReference type="ARBA" id="ARBA00004429"/>
    </source>
</evidence>
<feature type="transmembrane region" description="Helical" evidence="7">
    <location>
        <begin position="167"/>
        <end position="189"/>
    </location>
</feature>
<keyword evidence="4 7" id="KW-0812">Transmembrane</keyword>
<protein>
    <submittedName>
        <fullName evidence="8">ABC transporter, membrane spanning protein (Ribose)</fullName>
    </submittedName>
</protein>
<dbReference type="AlphaFoldDB" id="A4BFA9"/>
<feature type="transmembrane region" description="Helical" evidence="7">
    <location>
        <begin position="99"/>
        <end position="117"/>
    </location>
</feature>
<evidence type="ECO:0000256" key="5">
    <source>
        <dbReference type="ARBA" id="ARBA00022989"/>
    </source>
</evidence>
<keyword evidence="9" id="KW-1185">Reference proteome</keyword>
<gene>
    <name evidence="8" type="ORF">MED297_07063</name>
</gene>
<evidence type="ECO:0000256" key="7">
    <source>
        <dbReference type="SAM" id="Phobius"/>
    </source>
</evidence>
<sequence>MMNLKGLSINPKIWGPILSLVAIIVIMGIIDPGFVRIEFKDGRFYGSLIDVLVRATPTAIIALGMAVVIGTRGIDLSVGSVVAICGAVAAMLITETDLSFASVMVLSLAAGGVIGMLNGIMVSYIGIQPIIATLILMVSGRGIAQLITGGRSVSFDSVAMDIIGSGMFLAIPVRIWIAAGLLLLTILVMRKTAIGLFIESVGANARASRYVGIEARLFKMFAYVFSGICAALAGVILIADVGIAEINRLGLWLELDAILAVVLAGGSLNGGRIYLGLTIIGALIIQTLTTIIFSSGVPVEYNLIVKASIILAVLLVQSPTTQAAIKDLNMKRKGVRT</sequence>
<feature type="transmembrane region" description="Helical" evidence="7">
    <location>
        <begin position="129"/>
        <end position="147"/>
    </location>
</feature>
<evidence type="ECO:0000313" key="9">
    <source>
        <dbReference type="Proteomes" id="UP000005953"/>
    </source>
</evidence>
<dbReference type="PANTHER" id="PTHR32196:SF19">
    <property type="entry name" value="GALACTOFURANOSE TRANSPORTER PERMEASE PROTEIN YTFT"/>
    <property type="match status" value="1"/>
</dbReference>
<evidence type="ECO:0000256" key="3">
    <source>
        <dbReference type="ARBA" id="ARBA00022475"/>
    </source>
</evidence>
<evidence type="ECO:0000256" key="2">
    <source>
        <dbReference type="ARBA" id="ARBA00007942"/>
    </source>
</evidence>
<keyword evidence="6 7" id="KW-0472">Membrane</keyword>
<evidence type="ECO:0000256" key="4">
    <source>
        <dbReference type="ARBA" id="ARBA00022692"/>
    </source>
</evidence>
<dbReference type="PANTHER" id="PTHR32196">
    <property type="entry name" value="ABC TRANSPORTER PERMEASE PROTEIN YPHD-RELATED-RELATED"/>
    <property type="match status" value="1"/>
</dbReference>
<feature type="transmembrane region" description="Helical" evidence="7">
    <location>
        <begin position="303"/>
        <end position="325"/>
    </location>
</feature>
<organism evidence="8 9">
    <name type="scientific">Reinekea blandensis MED297</name>
    <dbReference type="NCBI Taxonomy" id="314283"/>
    <lineage>
        <taxon>Bacteria</taxon>
        <taxon>Pseudomonadati</taxon>
        <taxon>Pseudomonadota</taxon>
        <taxon>Gammaproteobacteria</taxon>
        <taxon>Oceanospirillales</taxon>
        <taxon>Saccharospirillaceae</taxon>
        <taxon>Reinekea</taxon>
    </lineage>
</organism>
<proteinExistence type="inferred from homology"/>
<dbReference type="GO" id="GO:0005886">
    <property type="term" value="C:plasma membrane"/>
    <property type="evidence" value="ECO:0007669"/>
    <property type="project" value="UniProtKB-SubCell"/>
</dbReference>
<dbReference type="Proteomes" id="UP000005953">
    <property type="component" value="Unassembled WGS sequence"/>
</dbReference>
<feature type="transmembrane region" description="Helical" evidence="7">
    <location>
        <begin position="220"/>
        <end position="243"/>
    </location>
</feature>
<feature type="transmembrane region" description="Helical" evidence="7">
    <location>
        <begin position="76"/>
        <end position="93"/>
    </location>
</feature>
<feature type="transmembrane region" description="Helical" evidence="7">
    <location>
        <begin position="12"/>
        <end position="31"/>
    </location>
</feature>
<comment type="subcellular location">
    <subcellularLocation>
        <location evidence="1">Cell inner membrane</location>
        <topology evidence="1">Multi-pass membrane protein</topology>
    </subcellularLocation>
</comment>
<dbReference type="HOGENOM" id="CLU_028880_3_0_6"/>
<keyword evidence="3" id="KW-1003">Cell membrane</keyword>
<feature type="transmembrane region" description="Helical" evidence="7">
    <location>
        <begin position="249"/>
        <end position="266"/>
    </location>
</feature>
<accession>A4BFA9</accession>